<keyword evidence="9" id="KW-1185">Reference proteome</keyword>
<dbReference type="PROSITE" id="PS01359">
    <property type="entry name" value="ZF_PHD_1"/>
    <property type="match status" value="1"/>
</dbReference>
<dbReference type="InterPro" id="IPR001965">
    <property type="entry name" value="Znf_PHD"/>
</dbReference>
<keyword evidence="5" id="KW-0234">DNA repair</keyword>
<accession>A0AA89BYW7</accession>
<keyword evidence="3" id="KW-0862">Zinc</keyword>
<sequence>MDEQQFLVYELIVKDHNVVVCGQAGTGKTFLVQETVKYFKSIGKSHALTATTGLAASLYGDGACTLHKWMGMEDGRHSNDELIHLLRTDERLEKPNENIKNTDVLIIDEASMLSAKTLSQVEVACRQIRENDRYFGGMQVVLSGDFYQLPPVRNELYGDYGHYCFTVKWFNSAFPHKLCLGKIYRQDDPLLVKAVKELEQGTPSTETIAMMQSLARPLPDEQREKAIHLFARNDDVLLYNYKKIQSEPGQLFVFKSSDDGDRHYLDKIPAPKQLGLKVNSPVMLLVNLSNQLVNGKIGHVNHIEGEDIFVTFIVSGRSITVKINKYVFTKFDPVEKRNIAKREQFPLNLAYALTIHKAQGLTIDNLIIDCKNAFSPGQIGVAVGRARSVEGLCVLNFKKSLCRSHPANVRQFYETCGVGNVSSDMSCCSAEIEKEEKNVQKAVEYIDDNKSDDDDDDDDNNDDDDINVDSGVGKEDEFDSDIELDIILSVDDIERKDRGKDGIDDIFQESIEKYTDTQIINHVINLKSEVKKNPDPFLKTYDHHREEIMKKAKEIFPHNKSEFSASNFRSFYTQFQTHLASECFRNSVKNDVCKKYKKCGISEETSFRTFSNCMFKVQKDILREINDRSTKEVTDILPRIDVNLEISGPGRGKIRYIAGYVVAKLKYRNARTLRNSLFVMDKTREVSQGEMKMKLLESLSATDCELSDSVDPESLIETRRRQNIAGSLTNVTEEAYQFFTQLEQSTRKHLTYVNLYEQKSEFFTAVETAVLNDNYLFTSLSSLFTDELIQGHDSDHSNTNICDSSSRCNICKAIRDLHSNIMSLFVKVSVSQFRRDFLSALRVEKGKALRERVSIRKEKKSSKIFDFEFIKKDFTEEKMTSHLRLQSELKANPKYLSNFCNKSNLLLLCTAYGLTVAKNKSKNEISETLSQKIMNSSKMTCIQALCDDALAQIEHNQDPLPSTSHDPQPISEDTRVLDVTQIASTSTEKDPTHTTKSVKRKQVSRKGKGKGKGKKSKSRIEFPCGICDQECVTECIACDTCDTWFHADCLNMNAQKLDELEDKAWYCDKCSSGQ</sequence>
<dbReference type="InterPro" id="IPR019786">
    <property type="entry name" value="Zinc_finger_PHD-type_CS"/>
</dbReference>
<evidence type="ECO:0000256" key="4">
    <source>
        <dbReference type="PROSITE-ProRule" id="PRU00146"/>
    </source>
</evidence>
<keyword evidence="5" id="KW-0378">Hydrolase</keyword>
<keyword evidence="2 4" id="KW-0863">Zinc-finger</keyword>
<dbReference type="Gene3D" id="3.30.40.10">
    <property type="entry name" value="Zinc/RING finger domain, C3HC4 (zinc finger)"/>
    <property type="match status" value="1"/>
</dbReference>
<dbReference type="PROSITE" id="PS50016">
    <property type="entry name" value="ZF_PHD_2"/>
    <property type="match status" value="1"/>
</dbReference>
<dbReference type="PANTHER" id="PTHR47642:SF5">
    <property type="entry name" value="ATP-DEPENDENT DNA HELICASE"/>
    <property type="match status" value="1"/>
</dbReference>
<comment type="cofactor">
    <cofactor evidence="5">
        <name>Mg(2+)</name>
        <dbReference type="ChEBI" id="CHEBI:18420"/>
    </cofactor>
</comment>
<dbReference type="GO" id="GO:0005524">
    <property type="term" value="F:ATP binding"/>
    <property type="evidence" value="ECO:0007669"/>
    <property type="project" value="UniProtKB-KW"/>
</dbReference>
<dbReference type="GO" id="GO:0043139">
    <property type="term" value="F:5'-3' DNA helicase activity"/>
    <property type="evidence" value="ECO:0007669"/>
    <property type="project" value="UniProtKB-EC"/>
</dbReference>
<dbReference type="SUPFAM" id="SSF57903">
    <property type="entry name" value="FYVE/PHD zinc finger"/>
    <property type="match status" value="1"/>
</dbReference>
<dbReference type="GO" id="GO:0006281">
    <property type="term" value="P:DNA repair"/>
    <property type="evidence" value="ECO:0007669"/>
    <property type="project" value="UniProtKB-KW"/>
</dbReference>
<dbReference type="GO" id="GO:0006310">
    <property type="term" value="P:DNA recombination"/>
    <property type="evidence" value="ECO:0007669"/>
    <property type="project" value="UniProtKB-KW"/>
</dbReference>
<feature type="region of interest" description="Disordered" evidence="6">
    <location>
        <begin position="956"/>
        <end position="975"/>
    </location>
</feature>
<proteinExistence type="inferred from homology"/>
<dbReference type="Proteomes" id="UP001186944">
    <property type="component" value="Unassembled WGS sequence"/>
</dbReference>
<evidence type="ECO:0000259" key="7">
    <source>
        <dbReference type="PROSITE" id="PS50016"/>
    </source>
</evidence>
<protein>
    <recommendedName>
        <fullName evidence="5">ATP-dependent DNA helicase</fullName>
        <ecNumber evidence="5">5.6.2.3</ecNumber>
    </recommendedName>
</protein>
<keyword evidence="5" id="KW-0233">DNA recombination</keyword>
<dbReference type="SMART" id="SM00249">
    <property type="entry name" value="PHD"/>
    <property type="match status" value="1"/>
</dbReference>
<evidence type="ECO:0000256" key="3">
    <source>
        <dbReference type="ARBA" id="ARBA00022833"/>
    </source>
</evidence>
<dbReference type="GO" id="GO:0016787">
    <property type="term" value="F:hydrolase activity"/>
    <property type="evidence" value="ECO:0007669"/>
    <property type="project" value="UniProtKB-KW"/>
</dbReference>
<dbReference type="Pfam" id="PF05970">
    <property type="entry name" value="PIF1"/>
    <property type="match status" value="1"/>
</dbReference>
<feature type="compositionally biased region" description="Basic residues" evidence="6">
    <location>
        <begin position="996"/>
        <end position="1017"/>
    </location>
</feature>
<evidence type="ECO:0000313" key="8">
    <source>
        <dbReference type="EMBL" id="KAK3099560.1"/>
    </source>
</evidence>
<dbReference type="CDD" id="cd18809">
    <property type="entry name" value="SF1_C_RecD"/>
    <property type="match status" value="1"/>
</dbReference>
<feature type="domain" description="PHD-type" evidence="7">
    <location>
        <begin position="1021"/>
        <end position="1073"/>
    </location>
</feature>
<dbReference type="InterPro" id="IPR011011">
    <property type="entry name" value="Znf_FYVE_PHD"/>
</dbReference>
<evidence type="ECO:0000313" key="9">
    <source>
        <dbReference type="Proteomes" id="UP001186944"/>
    </source>
</evidence>
<dbReference type="EC" id="5.6.2.3" evidence="5"/>
<evidence type="ECO:0000256" key="5">
    <source>
        <dbReference type="RuleBase" id="RU363044"/>
    </source>
</evidence>
<keyword evidence="5" id="KW-0067">ATP-binding</keyword>
<dbReference type="InterPro" id="IPR051055">
    <property type="entry name" value="PIF1_helicase"/>
</dbReference>
<keyword evidence="1" id="KW-0479">Metal-binding</keyword>
<comment type="catalytic activity">
    <reaction evidence="5">
        <text>ATP + H2O = ADP + phosphate + H(+)</text>
        <dbReference type="Rhea" id="RHEA:13065"/>
        <dbReference type="ChEBI" id="CHEBI:15377"/>
        <dbReference type="ChEBI" id="CHEBI:15378"/>
        <dbReference type="ChEBI" id="CHEBI:30616"/>
        <dbReference type="ChEBI" id="CHEBI:43474"/>
        <dbReference type="ChEBI" id="CHEBI:456216"/>
        <dbReference type="EC" id="5.6.2.3"/>
    </reaction>
</comment>
<dbReference type="InterPro" id="IPR027417">
    <property type="entry name" value="P-loop_NTPase"/>
</dbReference>
<gene>
    <name evidence="8" type="ORF">FSP39_006254</name>
</gene>
<keyword evidence="5" id="KW-0347">Helicase</keyword>
<organism evidence="8 9">
    <name type="scientific">Pinctada imbricata</name>
    <name type="common">Atlantic pearl-oyster</name>
    <name type="synonym">Pinctada martensii</name>
    <dbReference type="NCBI Taxonomy" id="66713"/>
    <lineage>
        <taxon>Eukaryota</taxon>
        <taxon>Metazoa</taxon>
        <taxon>Spiralia</taxon>
        <taxon>Lophotrochozoa</taxon>
        <taxon>Mollusca</taxon>
        <taxon>Bivalvia</taxon>
        <taxon>Autobranchia</taxon>
        <taxon>Pteriomorphia</taxon>
        <taxon>Pterioida</taxon>
        <taxon>Pterioidea</taxon>
        <taxon>Pteriidae</taxon>
        <taxon>Pinctada</taxon>
    </lineage>
</organism>
<dbReference type="EMBL" id="VSWD01000006">
    <property type="protein sequence ID" value="KAK3099560.1"/>
    <property type="molecule type" value="Genomic_DNA"/>
</dbReference>
<feature type="region of interest" description="Disordered" evidence="6">
    <location>
        <begin position="982"/>
        <end position="1018"/>
    </location>
</feature>
<dbReference type="InterPro" id="IPR010285">
    <property type="entry name" value="DNA_helicase_pif1-like_DEAD"/>
</dbReference>
<dbReference type="InterPro" id="IPR019787">
    <property type="entry name" value="Znf_PHD-finger"/>
</dbReference>
<dbReference type="GO" id="GO:0008270">
    <property type="term" value="F:zinc ion binding"/>
    <property type="evidence" value="ECO:0007669"/>
    <property type="project" value="UniProtKB-KW"/>
</dbReference>
<dbReference type="SUPFAM" id="SSF52540">
    <property type="entry name" value="P-loop containing nucleoside triphosphate hydrolases"/>
    <property type="match status" value="2"/>
</dbReference>
<dbReference type="AlphaFoldDB" id="A0AA89BYW7"/>
<evidence type="ECO:0000256" key="2">
    <source>
        <dbReference type="ARBA" id="ARBA00022771"/>
    </source>
</evidence>
<dbReference type="CDD" id="cd15517">
    <property type="entry name" value="PHD_TCF19_like"/>
    <property type="match status" value="1"/>
</dbReference>
<evidence type="ECO:0000256" key="6">
    <source>
        <dbReference type="SAM" id="MobiDB-lite"/>
    </source>
</evidence>
<keyword evidence="5" id="KW-0227">DNA damage</keyword>
<feature type="region of interest" description="Disordered" evidence="6">
    <location>
        <begin position="445"/>
        <end position="475"/>
    </location>
</feature>
<dbReference type="Gene3D" id="3.40.50.300">
    <property type="entry name" value="P-loop containing nucleotide triphosphate hydrolases"/>
    <property type="match status" value="1"/>
</dbReference>
<keyword evidence="5" id="KW-0547">Nucleotide-binding</keyword>
<name>A0AA89BYW7_PINIB</name>
<dbReference type="Pfam" id="PF00628">
    <property type="entry name" value="PHD"/>
    <property type="match status" value="1"/>
</dbReference>
<evidence type="ECO:0000256" key="1">
    <source>
        <dbReference type="ARBA" id="ARBA00022723"/>
    </source>
</evidence>
<dbReference type="GO" id="GO:0000723">
    <property type="term" value="P:telomere maintenance"/>
    <property type="evidence" value="ECO:0007669"/>
    <property type="project" value="InterPro"/>
</dbReference>
<dbReference type="PANTHER" id="PTHR47642">
    <property type="entry name" value="ATP-DEPENDENT DNA HELICASE"/>
    <property type="match status" value="1"/>
</dbReference>
<feature type="compositionally biased region" description="Acidic residues" evidence="6">
    <location>
        <begin position="450"/>
        <end position="467"/>
    </location>
</feature>
<comment type="similarity">
    <text evidence="5">Belongs to the helicase family.</text>
</comment>
<comment type="caution">
    <text evidence="8">The sequence shown here is derived from an EMBL/GenBank/DDBJ whole genome shotgun (WGS) entry which is preliminary data.</text>
</comment>
<dbReference type="InterPro" id="IPR013083">
    <property type="entry name" value="Znf_RING/FYVE/PHD"/>
</dbReference>
<reference evidence="8" key="1">
    <citation type="submission" date="2019-08" db="EMBL/GenBank/DDBJ databases">
        <title>The improved chromosome-level genome for the pearl oyster Pinctada fucata martensii using PacBio sequencing and Hi-C.</title>
        <authorList>
            <person name="Zheng Z."/>
        </authorList>
    </citation>
    <scope>NUCLEOTIDE SEQUENCE</scope>
    <source>
        <strain evidence="8">ZZ-2019</strain>
        <tissue evidence="8">Adductor muscle</tissue>
    </source>
</reference>